<name>A0A160TCR2_9ZZZZ</name>
<dbReference type="AlphaFoldDB" id="A0A160TCR2"/>
<dbReference type="InterPro" id="IPR041614">
    <property type="entry name" value="DprA_WH"/>
</dbReference>
<dbReference type="SUPFAM" id="SSF102405">
    <property type="entry name" value="MCP/YpsA-like"/>
    <property type="match status" value="1"/>
</dbReference>
<feature type="domain" description="Smf/DprA SLOG" evidence="2">
    <location>
        <begin position="88"/>
        <end position="294"/>
    </location>
</feature>
<evidence type="ECO:0000313" key="4">
    <source>
        <dbReference type="EMBL" id="CUS42305.1"/>
    </source>
</evidence>
<feature type="domain" description="DprA winged helix" evidence="3">
    <location>
        <begin position="372"/>
        <end position="417"/>
    </location>
</feature>
<dbReference type="GO" id="GO:0009294">
    <property type="term" value="P:DNA-mediated transformation"/>
    <property type="evidence" value="ECO:0007669"/>
    <property type="project" value="InterPro"/>
</dbReference>
<dbReference type="Gene3D" id="3.40.50.450">
    <property type="match status" value="1"/>
</dbReference>
<dbReference type="PANTHER" id="PTHR43022:SF1">
    <property type="entry name" value="PROTEIN SMF"/>
    <property type="match status" value="1"/>
</dbReference>
<dbReference type="InterPro" id="IPR003488">
    <property type="entry name" value="DprA"/>
</dbReference>
<dbReference type="Gene3D" id="1.10.10.10">
    <property type="entry name" value="Winged helix-like DNA-binding domain superfamily/Winged helix DNA-binding domain"/>
    <property type="match status" value="1"/>
</dbReference>
<dbReference type="InterPro" id="IPR036388">
    <property type="entry name" value="WH-like_DNA-bd_sf"/>
</dbReference>
<reference evidence="4" key="1">
    <citation type="submission" date="2015-10" db="EMBL/GenBank/DDBJ databases">
        <authorList>
            <person name="Gilbert D.G."/>
        </authorList>
    </citation>
    <scope>NUCLEOTIDE SEQUENCE</scope>
</reference>
<sequence>MLMDELLTDELISAWWRLRQLPGFGTVTTNELLDQLGSPRALLRCDRQQLRSLGLSDTAIERWQFDENLSNGLDNLLNWRRQSGSGVLMVGTKDYPEALASLRDAPTFLYYSGNVQALQRPMIAMVGSRHPTPYGRQWARECAAELAASGITVVSGLALGIDGEAHEGAVRRGSTIAVLGSGPDQIYPARHLGLAHRICDQGILLSEFAPGVTPQARHFPSRNRIISGMTLATIVVEADIKSGTMITARLAAEQGREVFALPGVVSNPLSRGPHQLIREGAALIENANDVLGELGLDIPAPQTNAEQQSLELESPLFENDQANTEFVETETITLREALRVKSPAPKAKPKAPRIAESVDVTSNSQNAVEVPELVTCIDYTTTSIDLIAIRSNLQMARLLPELLQLELDGWLQQQPGGYARIK</sequence>
<dbReference type="Pfam" id="PF17782">
    <property type="entry name" value="WHD_DprA"/>
    <property type="match status" value="1"/>
</dbReference>
<dbReference type="EMBL" id="CZQC01000065">
    <property type="protein sequence ID" value="CUS42305.1"/>
    <property type="molecule type" value="Genomic_DNA"/>
</dbReference>
<proteinExistence type="inferred from homology"/>
<evidence type="ECO:0000256" key="1">
    <source>
        <dbReference type="ARBA" id="ARBA00006525"/>
    </source>
</evidence>
<comment type="similarity">
    <text evidence="1">Belongs to the DprA/Smf family.</text>
</comment>
<organism evidence="4">
    <name type="scientific">hydrothermal vent metagenome</name>
    <dbReference type="NCBI Taxonomy" id="652676"/>
    <lineage>
        <taxon>unclassified sequences</taxon>
        <taxon>metagenomes</taxon>
        <taxon>ecological metagenomes</taxon>
    </lineage>
</organism>
<dbReference type="InterPro" id="IPR057666">
    <property type="entry name" value="DrpA_SLOG"/>
</dbReference>
<protein>
    <submittedName>
        <fullName evidence="4">Rossmann fold nucleotide-binding protein Smf possibly involved in DNA uptake</fullName>
    </submittedName>
</protein>
<dbReference type="PANTHER" id="PTHR43022">
    <property type="entry name" value="PROTEIN SMF"/>
    <property type="match status" value="1"/>
</dbReference>
<gene>
    <name evidence="4" type="ORF">MGWOODY_Tha2429</name>
</gene>
<dbReference type="Pfam" id="PF02481">
    <property type="entry name" value="DNA_processg_A"/>
    <property type="match status" value="1"/>
</dbReference>
<evidence type="ECO:0000259" key="2">
    <source>
        <dbReference type="Pfam" id="PF02481"/>
    </source>
</evidence>
<dbReference type="NCBIfam" id="TIGR00732">
    <property type="entry name" value="dprA"/>
    <property type="match status" value="1"/>
</dbReference>
<accession>A0A160TCR2</accession>
<evidence type="ECO:0000259" key="3">
    <source>
        <dbReference type="Pfam" id="PF17782"/>
    </source>
</evidence>